<keyword evidence="2" id="KW-1185">Reference proteome</keyword>
<organism evidence="1 2">
    <name type="scientific">Henosepilachna vigintioctopunctata</name>
    <dbReference type="NCBI Taxonomy" id="420089"/>
    <lineage>
        <taxon>Eukaryota</taxon>
        <taxon>Metazoa</taxon>
        <taxon>Ecdysozoa</taxon>
        <taxon>Arthropoda</taxon>
        <taxon>Hexapoda</taxon>
        <taxon>Insecta</taxon>
        <taxon>Pterygota</taxon>
        <taxon>Neoptera</taxon>
        <taxon>Endopterygota</taxon>
        <taxon>Coleoptera</taxon>
        <taxon>Polyphaga</taxon>
        <taxon>Cucujiformia</taxon>
        <taxon>Coccinelloidea</taxon>
        <taxon>Coccinellidae</taxon>
        <taxon>Epilachninae</taxon>
        <taxon>Epilachnini</taxon>
        <taxon>Henosepilachna</taxon>
    </lineage>
</organism>
<sequence length="129" mass="14551">MHQSPSLTEKPSRSILLRDCTLYSKDEVFAAFHRSSPPKNNLSTAKKARKENVLSSTFYYPVRVAGRLKNGSFMSMQRTTQKCDIIFMSGDAIRDLRSCGIIHMSYGVIHDSVENTTSQKRYGDLLRGA</sequence>
<gene>
    <name evidence="1" type="ORF">WA026_007070</name>
</gene>
<accession>A0AAW1V4V4</accession>
<dbReference type="AlphaFoldDB" id="A0AAW1V4V4"/>
<evidence type="ECO:0000313" key="1">
    <source>
        <dbReference type="EMBL" id="KAK9889690.1"/>
    </source>
</evidence>
<evidence type="ECO:0000313" key="2">
    <source>
        <dbReference type="Proteomes" id="UP001431783"/>
    </source>
</evidence>
<comment type="caution">
    <text evidence="1">The sequence shown here is derived from an EMBL/GenBank/DDBJ whole genome shotgun (WGS) entry which is preliminary data.</text>
</comment>
<name>A0AAW1V4V4_9CUCU</name>
<protein>
    <submittedName>
        <fullName evidence="1">Uncharacterized protein</fullName>
    </submittedName>
</protein>
<reference evidence="1 2" key="1">
    <citation type="submission" date="2023-03" db="EMBL/GenBank/DDBJ databases">
        <title>Genome insight into feeding habits of ladybird beetles.</title>
        <authorList>
            <person name="Li H.-S."/>
            <person name="Huang Y.-H."/>
            <person name="Pang H."/>
        </authorList>
    </citation>
    <scope>NUCLEOTIDE SEQUENCE [LARGE SCALE GENOMIC DNA]</scope>
    <source>
        <strain evidence="1">SYSU_2023b</strain>
        <tissue evidence="1">Whole body</tissue>
    </source>
</reference>
<proteinExistence type="predicted"/>
<dbReference type="Proteomes" id="UP001431783">
    <property type="component" value="Unassembled WGS sequence"/>
</dbReference>
<dbReference type="EMBL" id="JARQZJ010000123">
    <property type="protein sequence ID" value="KAK9889690.1"/>
    <property type="molecule type" value="Genomic_DNA"/>
</dbReference>